<sequence length="207" mass="24552">MSDYGYSSYWDERYSYHPNDSYDWYQDYSTLKDYLHPYLSKGKNDLNFEILIPGCGNSTLSEEIYKEGFVNITSIDISSVVISQMRDRCAHLDEMEYTVMDALNMEYIPEECFDLIIDKGLFDSQLCTQKNITNIRKLINEMYRVLKPGGTYIVISHGPPDNRLGYLQRSLPWKVNYQSIEKQQVHGYENENEDEWHKYHYIYTCTK</sequence>
<proteinExistence type="inferred from homology"/>
<feature type="domain" description="Methyltransferase" evidence="4">
    <location>
        <begin position="53"/>
        <end position="178"/>
    </location>
</feature>
<gene>
    <name evidence="5" type="ORF">CNEB1095_LOCUS3228</name>
</gene>
<dbReference type="InterPro" id="IPR025714">
    <property type="entry name" value="Methyltranfer_dom"/>
</dbReference>
<dbReference type="AlphaFoldDB" id="A0A7S0SX50"/>
<evidence type="ECO:0000256" key="3">
    <source>
        <dbReference type="ARBA" id="ARBA00022679"/>
    </source>
</evidence>
<reference evidence="5" key="1">
    <citation type="submission" date="2021-01" db="EMBL/GenBank/DDBJ databases">
        <authorList>
            <person name="Corre E."/>
            <person name="Pelletier E."/>
            <person name="Niang G."/>
            <person name="Scheremetjew M."/>
            <person name="Finn R."/>
            <person name="Kale V."/>
            <person name="Holt S."/>
            <person name="Cochrane G."/>
            <person name="Meng A."/>
            <person name="Brown T."/>
            <person name="Cohen L."/>
        </authorList>
    </citation>
    <scope>NUCLEOTIDE SEQUENCE</scope>
    <source>
        <strain evidence="5">UTEXLB2642</strain>
    </source>
</reference>
<dbReference type="CDD" id="cd02440">
    <property type="entry name" value="AdoMet_MTases"/>
    <property type="match status" value="1"/>
</dbReference>
<evidence type="ECO:0000259" key="4">
    <source>
        <dbReference type="Pfam" id="PF13847"/>
    </source>
</evidence>
<evidence type="ECO:0000256" key="2">
    <source>
        <dbReference type="ARBA" id="ARBA00022603"/>
    </source>
</evidence>
<dbReference type="GO" id="GO:0008168">
    <property type="term" value="F:methyltransferase activity"/>
    <property type="evidence" value="ECO:0007669"/>
    <property type="project" value="UniProtKB-KW"/>
</dbReference>
<dbReference type="InterPro" id="IPR051419">
    <property type="entry name" value="Lys/N-term_MeTrsfase_sf"/>
</dbReference>
<organism evidence="5">
    <name type="scientific">Chromulina nebulosa</name>
    <dbReference type="NCBI Taxonomy" id="96789"/>
    <lineage>
        <taxon>Eukaryota</taxon>
        <taxon>Sar</taxon>
        <taxon>Stramenopiles</taxon>
        <taxon>Ochrophyta</taxon>
        <taxon>Chrysophyceae</taxon>
        <taxon>Chromulinales</taxon>
        <taxon>Chromulinaceae</taxon>
        <taxon>Chromulina</taxon>
    </lineage>
</organism>
<protein>
    <recommendedName>
        <fullName evidence="4">Methyltransferase domain-containing protein</fullName>
    </recommendedName>
</protein>
<dbReference type="SUPFAM" id="SSF53335">
    <property type="entry name" value="S-adenosyl-L-methionine-dependent methyltransferases"/>
    <property type="match status" value="1"/>
</dbReference>
<dbReference type="InterPro" id="IPR029063">
    <property type="entry name" value="SAM-dependent_MTases_sf"/>
</dbReference>
<evidence type="ECO:0000313" key="5">
    <source>
        <dbReference type="EMBL" id="CAD8719258.1"/>
    </source>
</evidence>
<name>A0A7S0SX50_9STRA</name>
<dbReference type="FunFam" id="3.40.50.150:FF:000217">
    <property type="entry name" value="Methyltransferase protein 13"/>
    <property type="match status" value="1"/>
</dbReference>
<evidence type="ECO:0000256" key="1">
    <source>
        <dbReference type="ARBA" id="ARBA00008361"/>
    </source>
</evidence>
<dbReference type="GO" id="GO:0032259">
    <property type="term" value="P:methylation"/>
    <property type="evidence" value="ECO:0007669"/>
    <property type="project" value="UniProtKB-KW"/>
</dbReference>
<accession>A0A7S0SX50</accession>
<keyword evidence="2" id="KW-0489">Methyltransferase</keyword>
<dbReference type="Pfam" id="PF13847">
    <property type="entry name" value="Methyltransf_31"/>
    <property type="match status" value="1"/>
</dbReference>
<keyword evidence="3" id="KW-0808">Transferase</keyword>
<dbReference type="EMBL" id="HBFD01004929">
    <property type="protein sequence ID" value="CAD8719258.1"/>
    <property type="molecule type" value="Transcribed_RNA"/>
</dbReference>
<comment type="similarity">
    <text evidence="1">Belongs to the methyltransferase superfamily.</text>
</comment>
<dbReference type="PANTHER" id="PTHR12176:SF79">
    <property type="entry name" value="METHYLTRANSFERASE TYPE 11 DOMAIN-CONTAINING PROTEIN"/>
    <property type="match status" value="1"/>
</dbReference>
<dbReference type="Gene3D" id="3.40.50.150">
    <property type="entry name" value="Vaccinia Virus protein VP39"/>
    <property type="match status" value="1"/>
</dbReference>
<dbReference type="PANTHER" id="PTHR12176">
    <property type="entry name" value="SAM-DEPENDENT METHYLTRANSFERASE SUPERFAMILY PROTEIN"/>
    <property type="match status" value="1"/>
</dbReference>